<evidence type="ECO:0000313" key="2">
    <source>
        <dbReference type="Proteomes" id="UP000035955"/>
    </source>
</evidence>
<proteinExistence type="predicted"/>
<evidence type="ECO:0000313" key="1">
    <source>
        <dbReference type="EMBL" id="KMO42211.1"/>
    </source>
</evidence>
<reference evidence="1 2" key="1">
    <citation type="submission" date="2015-03" db="EMBL/GenBank/DDBJ databases">
        <title>Genome sequencing of Methylobacterium variabile DSM 16961.</title>
        <authorList>
            <person name="Chaudhry V."/>
            <person name="Patil P.B."/>
        </authorList>
    </citation>
    <scope>NUCLEOTIDE SEQUENCE [LARGE SCALE GENOMIC DNA]</scope>
    <source>
        <strain evidence="1 2">DSM 16961</strain>
    </source>
</reference>
<protein>
    <submittedName>
        <fullName evidence="1">Uncharacterized protein</fullName>
    </submittedName>
</protein>
<dbReference type="RefSeq" id="WP_048442805.1">
    <property type="nucleotide sequence ID" value="NZ_LABY01000022.1"/>
</dbReference>
<gene>
    <name evidence="1" type="ORF">VQ02_03665</name>
</gene>
<accession>A0A0J6VSI5</accession>
<dbReference type="PATRIC" id="fig|298794.3.peg.3412"/>
<organism evidence="1 2">
    <name type="scientific">Methylobacterium variabile</name>
    <dbReference type="NCBI Taxonomy" id="298794"/>
    <lineage>
        <taxon>Bacteria</taxon>
        <taxon>Pseudomonadati</taxon>
        <taxon>Pseudomonadota</taxon>
        <taxon>Alphaproteobacteria</taxon>
        <taxon>Hyphomicrobiales</taxon>
        <taxon>Methylobacteriaceae</taxon>
        <taxon>Methylobacterium</taxon>
    </lineage>
</organism>
<dbReference type="AlphaFoldDB" id="A0A0J6VSI5"/>
<keyword evidence="2" id="KW-1185">Reference proteome</keyword>
<dbReference type="EMBL" id="LABY01000022">
    <property type="protein sequence ID" value="KMO42211.1"/>
    <property type="molecule type" value="Genomic_DNA"/>
</dbReference>
<dbReference type="OrthoDB" id="8002763at2"/>
<comment type="caution">
    <text evidence="1">The sequence shown here is derived from an EMBL/GenBank/DDBJ whole genome shotgun (WGS) entry which is preliminary data.</text>
</comment>
<name>A0A0J6VSI5_9HYPH</name>
<sequence length="76" mass="8207">MSIASNSSYHLSDLSQATHAEIQVLRLAAGILDLQQTASPRIRELPSVKALMHAAEAVFDELGFGDDDEPDRAMPS</sequence>
<dbReference type="Proteomes" id="UP000035955">
    <property type="component" value="Unassembled WGS sequence"/>
</dbReference>